<accession>A0AAV0SXC1</accession>
<evidence type="ECO:0000256" key="4">
    <source>
        <dbReference type="PROSITE-ProRule" id="PRU00108"/>
    </source>
</evidence>
<keyword evidence="7" id="KW-1185">Reference proteome</keyword>
<dbReference type="InterPro" id="IPR001356">
    <property type="entry name" value="HD"/>
</dbReference>
<name>A0AAV0SXC1_9STRA</name>
<comment type="caution">
    <text evidence="6">The sequence shown here is derived from an EMBL/GenBank/DDBJ whole genome shotgun (WGS) entry which is preliminary data.</text>
</comment>
<keyword evidence="3 4" id="KW-0539">Nucleus</keyword>
<dbReference type="SMART" id="SM00389">
    <property type="entry name" value="HOX"/>
    <property type="match status" value="1"/>
</dbReference>
<feature type="domain" description="Homeobox" evidence="5">
    <location>
        <begin position="72"/>
        <end position="116"/>
    </location>
</feature>
<dbReference type="InterPro" id="IPR008422">
    <property type="entry name" value="KN_HD"/>
</dbReference>
<dbReference type="InterPro" id="IPR009057">
    <property type="entry name" value="Homeodomain-like_sf"/>
</dbReference>
<evidence type="ECO:0000313" key="6">
    <source>
        <dbReference type="EMBL" id="CAI5708225.1"/>
    </source>
</evidence>
<proteinExistence type="predicted"/>
<dbReference type="Pfam" id="PF05920">
    <property type="entry name" value="Homeobox_KN"/>
    <property type="match status" value="1"/>
</dbReference>
<gene>
    <name evidence="6" type="ORF">PDE001_LOCUS37</name>
</gene>
<feature type="DNA-binding region" description="Homeobox" evidence="4">
    <location>
        <begin position="74"/>
        <end position="117"/>
    </location>
</feature>
<dbReference type="GO" id="GO:0006355">
    <property type="term" value="P:regulation of DNA-templated transcription"/>
    <property type="evidence" value="ECO:0007669"/>
    <property type="project" value="InterPro"/>
</dbReference>
<dbReference type="SUPFAM" id="SSF46689">
    <property type="entry name" value="Homeodomain-like"/>
    <property type="match status" value="1"/>
</dbReference>
<keyword evidence="2 4" id="KW-0371">Homeobox</keyword>
<reference evidence="6" key="1">
    <citation type="submission" date="2022-12" db="EMBL/GenBank/DDBJ databases">
        <authorList>
            <person name="Webb A."/>
        </authorList>
    </citation>
    <scope>NUCLEOTIDE SEQUENCE</scope>
    <source>
        <strain evidence="6">Pd1</strain>
    </source>
</reference>
<dbReference type="InterPro" id="IPR050224">
    <property type="entry name" value="TALE_homeobox"/>
</dbReference>
<dbReference type="PROSITE" id="PS50071">
    <property type="entry name" value="HOMEOBOX_2"/>
    <property type="match status" value="1"/>
</dbReference>
<dbReference type="AlphaFoldDB" id="A0AAV0SXC1"/>
<keyword evidence="1 4" id="KW-0238">DNA-binding</keyword>
<sequence>MTFPNFINYRLQSQEKSRQAEKELTLLQKRRAVSISFSLEDKCSDALSQGMILLGCPSGLGSLRGATSSSSRRFLAHKDNPYSSFDERVEIADKTGLAEQQVCNWFVNMRNRHWKPNRANAKKPRSLLDYILRQSEA</sequence>
<evidence type="ECO:0000313" key="7">
    <source>
        <dbReference type="Proteomes" id="UP001162029"/>
    </source>
</evidence>
<dbReference type="PANTHER" id="PTHR11850">
    <property type="entry name" value="HOMEOBOX PROTEIN TRANSCRIPTION FACTORS"/>
    <property type="match status" value="1"/>
</dbReference>
<dbReference type="Proteomes" id="UP001162029">
    <property type="component" value="Unassembled WGS sequence"/>
</dbReference>
<dbReference type="Gene3D" id="1.10.10.60">
    <property type="entry name" value="Homeodomain-like"/>
    <property type="match status" value="1"/>
</dbReference>
<dbReference type="GO" id="GO:0005634">
    <property type="term" value="C:nucleus"/>
    <property type="evidence" value="ECO:0007669"/>
    <property type="project" value="UniProtKB-SubCell"/>
</dbReference>
<organism evidence="6 7">
    <name type="scientific">Peronospora destructor</name>
    <dbReference type="NCBI Taxonomy" id="86335"/>
    <lineage>
        <taxon>Eukaryota</taxon>
        <taxon>Sar</taxon>
        <taxon>Stramenopiles</taxon>
        <taxon>Oomycota</taxon>
        <taxon>Peronosporomycetes</taxon>
        <taxon>Peronosporales</taxon>
        <taxon>Peronosporaceae</taxon>
        <taxon>Peronospora</taxon>
    </lineage>
</organism>
<evidence type="ECO:0000256" key="3">
    <source>
        <dbReference type="ARBA" id="ARBA00023242"/>
    </source>
</evidence>
<comment type="subcellular location">
    <subcellularLocation>
        <location evidence="4">Nucleus</location>
    </subcellularLocation>
</comment>
<dbReference type="GO" id="GO:0003677">
    <property type="term" value="F:DNA binding"/>
    <property type="evidence" value="ECO:0007669"/>
    <property type="project" value="UniProtKB-UniRule"/>
</dbReference>
<dbReference type="CDD" id="cd00086">
    <property type="entry name" value="homeodomain"/>
    <property type="match status" value="1"/>
</dbReference>
<evidence type="ECO:0000259" key="5">
    <source>
        <dbReference type="PROSITE" id="PS50071"/>
    </source>
</evidence>
<dbReference type="EMBL" id="CANTFM010000010">
    <property type="protein sequence ID" value="CAI5708225.1"/>
    <property type="molecule type" value="Genomic_DNA"/>
</dbReference>
<protein>
    <recommendedName>
        <fullName evidence="5">Homeobox domain-containing protein</fullName>
    </recommendedName>
</protein>
<evidence type="ECO:0000256" key="1">
    <source>
        <dbReference type="ARBA" id="ARBA00023125"/>
    </source>
</evidence>
<evidence type="ECO:0000256" key="2">
    <source>
        <dbReference type="ARBA" id="ARBA00023155"/>
    </source>
</evidence>